<dbReference type="EMBL" id="UINC01183802">
    <property type="protein sequence ID" value="SVD94727.1"/>
    <property type="molecule type" value="Genomic_DNA"/>
</dbReference>
<dbReference type="Pfam" id="PF02738">
    <property type="entry name" value="MoCoBD_1"/>
    <property type="match status" value="1"/>
</dbReference>
<dbReference type="PANTHER" id="PTHR47495:SF2">
    <property type="entry name" value="ALDEHYDE DEHYDROGENASE"/>
    <property type="match status" value="1"/>
</dbReference>
<dbReference type="AlphaFoldDB" id="A0A382ZGR4"/>
<feature type="domain" description="Aldehyde oxidase/xanthine dehydrogenase first molybdopterin binding" evidence="1">
    <location>
        <begin position="50"/>
        <end position="212"/>
    </location>
</feature>
<dbReference type="Gene3D" id="3.30.365.10">
    <property type="entry name" value="Aldehyde oxidase/xanthine dehydrogenase, molybdopterin binding domain"/>
    <property type="match status" value="2"/>
</dbReference>
<dbReference type="GO" id="GO:0016491">
    <property type="term" value="F:oxidoreductase activity"/>
    <property type="evidence" value="ECO:0007669"/>
    <property type="project" value="InterPro"/>
</dbReference>
<evidence type="ECO:0000313" key="2">
    <source>
        <dbReference type="EMBL" id="SVD94727.1"/>
    </source>
</evidence>
<name>A0A382ZGR4_9ZZZZ</name>
<sequence>VRELSSGVALVGTSTWAVFNAKKQLRIDWDETHASKDSWTQMVSRAKQVHSQPGETIISETGDVQASYSNSNHQTIEAFYQYPFVAHLCMEPMNCTAHYKADGDQGQDTLELWIPTQAPTRAYPVAKSLFGLEQEQVKIHQMRLGGSFGRRVYSEYICEVIAMSKQVGAPVKLTWSREDDLQHDFYRVGGFQSVKGSIDRSGKIVAFEDHFIGMTYKGGRISGSGFRATEFPMLNLKNTRATKTMFDIQTPCGPWRA</sequence>
<evidence type="ECO:0000259" key="1">
    <source>
        <dbReference type="Pfam" id="PF02738"/>
    </source>
</evidence>
<dbReference type="InterPro" id="IPR037165">
    <property type="entry name" value="AldOxase/xan_DH_Mopterin-bd_sf"/>
</dbReference>
<proteinExistence type="predicted"/>
<dbReference type="SUPFAM" id="SSF56003">
    <property type="entry name" value="Molybdenum cofactor-binding domain"/>
    <property type="match status" value="1"/>
</dbReference>
<reference evidence="2" key="1">
    <citation type="submission" date="2018-05" db="EMBL/GenBank/DDBJ databases">
        <authorList>
            <person name="Lanie J.A."/>
            <person name="Ng W.-L."/>
            <person name="Kazmierczak K.M."/>
            <person name="Andrzejewski T.M."/>
            <person name="Davidsen T.M."/>
            <person name="Wayne K.J."/>
            <person name="Tettelin H."/>
            <person name="Glass J.I."/>
            <person name="Rusch D."/>
            <person name="Podicherti R."/>
            <person name="Tsui H.-C.T."/>
            <person name="Winkler M.E."/>
        </authorList>
    </citation>
    <scope>NUCLEOTIDE SEQUENCE</scope>
</reference>
<feature type="non-terminal residue" evidence="2">
    <location>
        <position position="1"/>
    </location>
</feature>
<feature type="non-terminal residue" evidence="2">
    <location>
        <position position="257"/>
    </location>
</feature>
<organism evidence="2">
    <name type="scientific">marine metagenome</name>
    <dbReference type="NCBI Taxonomy" id="408172"/>
    <lineage>
        <taxon>unclassified sequences</taxon>
        <taxon>metagenomes</taxon>
        <taxon>ecological metagenomes</taxon>
    </lineage>
</organism>
<protein>
    <recommendedName>
        <fullName evidence="1">Aldehyde oxidase/xanthine dehydrogenase first molybdopterin binding domain-containing protein</fullName>
    </recommendedName>
</protein>
<dbReference type="PANTHER" id="PTHR47495">
    <property type="entry name" value="ALDEHYDE DEHYDROGENASE"/>
    <property type="match status" value="1"/>
</dbReference>
<gene>
    <name evidence="2" type="ORF">METZ01_LOCUS447581</name>
</gene>
<accession>A0A382ZGR4</accession>
<dbReference type="InterPro" id="IPR008274">
    <property type="entry name" value="AldOxase/xan_DH_MoCoBD1"/>
</dbReference>
<dbReference type="InterPro" id="IPR052516">
    <property type="entry name" value="N-heterocyclic_Hydroxylase"/>
</dbReference>